<dbReference type="AlphaFoldDB" id="A0AAD9XM36"/>
<evidence type="ECO:0000313" key="4">
    <source>
        <dbReference type="Proteomes" id="UP001280121"/>
    </source>
</evidence>
<keyword evidence="1" id="KW-0560">Oxidoreductase</keyword>
<gene>
    <name evidence="3" type="ORF">Ddye_000675</name>
</gene>
<evidence type="ECO:0000259" key="2">
    <source>
        <dbReference type="Pfam" id="PF08030"/>
    </source>
</evidence>
<dbReference type="InterPro" id="IPR039261">
    <property type="entry name" value="FNR_nucleotide-bd"/>
</dbReference>
<dbReference type="PANTHER" id="PTHR11972:SF197">
    <property type="entry name" value="RESPIRATORY BURST OXIDASE HOMOLOG PROTEIN D"/>
    <property type="match status" value="1"/>
</dbReference>
<dbReference type="Proteomes" id="UP001280121">
    <property type="component" value="Unassembled WGS sequence"/>
</dbReference>
<feature type="domain" description="Ferric reductase NAD binding" evidence="2">
    <location>
        <begin position="16"/>
        <end position="86"/>
    </location>
</feature>
<dbReference type="Gene3D" id="3.40.50.80">
    <property type="entry name" value="Nucleotide-binding domain of ferredoxin-NADP reductase (FNR) module"/>
    <property type="match status" value="1"/>
</dbReference>
<dbReference type="EMBL" id="JANJYI010000001">
    <property type="protein sequence ID" value="KAK2662101.1"/>
    <property type="molecule type" value="Genomic_DNA"/>
</dbReference>
<accession>A0AAD9XM36</accession>
<dbReference type="GO" id="GO:0016174">
    <property type="term" value="F:NAD(P)H oxidase H2O2-forming activity"/>
    <property type="evidence" value="ECO:0007669"/>
    <property type="project" value="TreeGrafter"/>
</dbReference>
<dbReference type="PANTHER" id="PTHR11972">
    <property type="entry name" value="NADPH OXIDASE"/>
    <property type="match status" value="1"/>
</dbReference>
<dbReference type="Pfam" id="PF08030">
    <property type="entry name" value="NAD_binding_6"/>
    <property type="match status" value="1"/>
</dbReference>
<evidence type="ECO:0000256" key="1">
    <source>
        <dbReference type="ARBA" id="ARBA00023002"/>
    </source>
</evidence>
<keyword evidence="4" id="KW-1185">Reference proteome</keyword>
<comment type="caution">
    <text evidence="3">The sequence shown here is derived from an EMBL/GenBank/DDBJ whole genome shotgun (WGS) entry which is preliminary data.</text>
</comment>
<dbReference type="InterPro" id="IPR013121">
    <property type="entry name" value="Fe_red_NAD-bd_6"/>
</dbReference>
<proteinExistence type="predicted"/>
<dbReference type="GO" id="GO:0005886">
    <property type="term" value="C:plasma membrane"/>
    <property type="evidence" value="ECO:0007669"/>
    <property type="project" value="TreeGrafter"/>
</dbReference>
<reference evidence="3" key="1">
    <citation type="journal article" date="2023" name="Plant J.">
        <title>Genome sequences and population genomics provide insights into the demographic history, inbreeding, and mutation load of two 'living fossil' tree species of Dipteronia.</title>
        <authorList>
            <person name="Feng Y."/>
            <person name="Comes H.P."/>
            <person name="Chen J."/>
            <person name="Zhu S."/>
            <person name="Lu R."/>
            <person name="Zhang X."/>
            <person name="Li P."/>
            <person name="Qiu J."/>
            <person name="Olsen K.M."/>
            <person name="Qiu Y."/>
        </authorList>
    </citation>
    <scope>NUCLEOTIDE SEQUENCE</scope>
    <source>
        <strain evidence="3">KIB01</strain>
    </source>
</reference>
<sequence length="104" mass="11868">MSLNFTIIAPAFTKKDTRSVFIAMIQPLYHSKKGSDIVSGTGVKSHFGKPNLQNMYKRVSLRHTNTRVGMFNCGPPALMKKLRQLALEFSQKTTTKFDFHQEYI</sequence>
<protein>
    <recommendedName>
        <fullName evidence="2">Ferric reductase NAD binding domain-containing protein</fullName>
    </recommendedName>
</protein>
<dbReference type="InterPro" id="IPR050369">
    <property type="entry name" value="RBOH/FRE"/>
</dbReference>
<evidence type="ECO:0000313" key="3">
    <source>
        <dbReference type="EMBL" id="KAK2662101.1"/>
    </source>
</evidence>
<name>A0AAD9XM36_9ROSI</name>
<organism evidence="3 4">
    <name type="scientific">Dipteronia dyeriana</name>
    <dbReference type="NCBI Taxonomy" id="168575"/>
    <lineage>
        <taxon>Eukaryota</taxon>
        <taxon>Viridiplantae</taxon>
        <taxon>Streptophyta</taxon>
        <taxon>Embryophyta</taxon>
        <taxon>Tracheophyta</taxon>
        <taxon>Spermatophyta</taxon>
        <taxon>Magnoliopsida</taxon>
        <taxon>eudicotyledons</taxon>
        <taxon>Gunneridae</taxon>
        <taxon>Pentapetalae</taxon>
        <taxon>rosids</taxon>
        <taxon>malvids</taxon>
        <taxon>Sapindales</taxon>
        <taxon>Sapindaceae</taxon>
        <taxon>Hippocastanoideae</taxon>
        <taxon>Acereae</taxon>
        <taxon>Dipteronia</taxon>
    </lineage>
</organism>